<name>A0A9D3P3T5_9TELE</name>
<evidence type="ECO:0000313" key="2">
    <source>
        <dbReference type="EMBL" id="KAG7333541.1"/>
    </source>
</evidence>
<proteinExistence type="predicted"/>
<dbReference type="Proteomes" id="UP000824219">
    <property type="component" value="Linkage Group LG04"/>
</dbReference>
<reference evidence="2 3" key="1">
    <citation type="submission" date="2021-06" db="EMBL/GenBank/DDBJ databases">
        <title>Chromosome-level genome assembly of the red-tail catfish (Hemibagrus wyckioides).</title>
        <authorList>
            <person name="Shao F."/>
        </authorList>
    </citation>
    <scope>NUCLEOTIDE SEQUENCE [LARGE SCALE GENOMIC DNA]</scope>
    <source>
        <strain evidence="2">EC202008001</strain>
        <tissue evidence="2">Blood</tissue>
    </source>
</reference>
<sequence length="104" mass="11580">MSPTSELLKRRHPSVQAGDEYQRGRNDPGRFQPGSDLYGKRRPAVSMKHKMLEISEKHLLTVRAADARVQASALRAPARFPPLTADLTTPSCHRKAHPGSQISR</sequence>
<accession>A0A9D3P3T5</accession>
<gene>
    <name evidence="2" type="ORF">KOW79_003676</name>
</gene>
<evidence type="ECO:0000313" key="3">
    <source>
        <dbReference type="Proteomes" id="UP000824219"/>
    </source>
</evidence>
<dbReference type="EMBL" id="JAHKSW010000004">
    <property type="protein sequence ID" value="KAG7333541.1"/>
    <property type="molecule type" value="Genomic_DNA"/>
</dbReference>
<dbReference type="AlphaFoldDB" id="A0A9D3P3T5"/>
<keyword evidence="3" id="KW-1185">Reference proteome</keyword>
<feature type="region of interest" description="Disordered" evidence="1">
    <location>
        <begin position="1"/>
        <end position="41"/>
    </location>
</feature>
<evidence type="ECO:0000256" key="1">
    <source>
        <dbReference type="SAM" id="MobiDB-lite"/>
    </source>
</evidence>
<feature type="region of interest" description="Disordered" evidence="1">
    <location>
        <begin position="81"/>
        <end position="104"/>
    </location>
</feature>
<comment type="caution">
    <text evidence="2">The sequence shown here is derived from an EMBL/GenBank/DDBJ whole genome shotgun (WGS) entry which is preliminary data.</text>
</comment>
<protein>
    <submittedName>
        <fullName evidence="2">Uncharacterized protein</fullName>
    </submittedName>
</protein>
<organism evidence="2 3">
    <name type="scientific">Hemibagrus wyckioides</name>
    <dbReference type="NCBI Taxonomy" id="337641"/>
    <lineage>
        <taxon>Eukaryota</taxon>
        <taxon>Metazoa</taxon>
        <taxon>Chordata</taxon>
        <taxon>Craniata</taxon>
        <taxon>Vertebrata</taxon>
        <taxon>Euteleostomi</taxon>
        <taxon>Actinopterygii</taxon>
        <taxon>Neopterygii</taxon>
        <taxon>Teleostei</taxon>
        <taxon>Ostariophysi</taxon>
        <taxon>Siluriformes</taxon>
        <taxon>Bagridae</taxon>
        <taxon>Hemibagrus</taxon>
    </lineage>
</organism>